<protein>
    <submittedName>
        <fullName evidence="1">Putative DNA polymerase III subunit delta</fullName>
    </submittedName>
</protein>
<dbReference type="SUPFAM" id="SSF52540">
    <property type="entry name" value="P-loop containing nucleoside triphosphate hydrolases"/>
    <property type="match status" value="1"/>
</dbReference>
<dbReference type="PANTHER" id="PTHR11669">
    <property type="entry name" value="REPLICATION FACTOR C / DNA POLYMERASE III GAMMA-TAU SUBUNIT"/>
    <property type="match status" value="1"/>
</dbReference>
<sequence>MLEDGYWYDLCNEQCSDPYFLFPWHVTEYKSLMKSLRLKPVQVVLLSGLTLTGLFKLAHLVSIGLLCEKDDCSVYPCGCCVGCRWASADSHPDFRCLLSSSHLLEFLPSFVVSSYAEDKSKSMGGISVDRVRELTHFFSLSTYRGRRVVFIAPVESLTDNALQALLKTLEEPVSETTFVLMSYSPHRLKATLLSRCQIHWRVPSPRPDAIEKWLSNLSIPTSVSALLSSSAEFIVYHRPFYALLLMITETGNLIMEVRDNLFRRPLDFWVVTSSCRVIMQKWGKFLTSHQAVSVLLDILVVMVHKHLGVYWGSDAEKLSLQQKKCGLLAWLRFIDCIQEARSLIHTALNQELILDHIMVYHPLR</sequence>
<keyword evidence="2" id="KW-1185">Reference proteome</keyword>
<dbReference type="GO" id="GO:0009360">
    <property type="term" value="C:DNA polymerase III complex"/>
    <property type="evidence" value="ECO:0007669"/>
    <property type="project" value="TreeGrafter"/>
</dbReference>
<evidence type="ECO:0000313" key="1">
    <source>
        <dbReference type="EMBL" id="CUT17649.1"/>
    </source>
</evidence>
<organism evidence="1 2">
    <name type="scientific">Candidatus Ichthyocystis hellenicum</name>
    <dbReference type="NCBI Taxonomy" id="1561003"/>
    <lineage>
        <taxon>Bacteria</taxon>
        <taxon>Pseudomonadati</taxon>
        <taxon>Pseudomonadota</taxon>
        <taxon>Betaproteobacteria</taxon>
        <taxon>Burkholderiales</taxon>
        <taxon>Candidatus Ichthyocystis</taxon>
    </lineage>
</organism>
<dbReference type="EMBL" id="LN906597">
    <property type="protein sequence ID" value="CUT17649.1"/>
    <property type="molecule type" value="Genomic_DNA"/>
</dbReference>
<dbReference type="Pfam" id="PF13177">
    <property type="entry name" value="DNA_pol3_delta2"/>
    <property type="match status" value="1"/>
</dbReference>
<dbReference type="InterPro" id="IPR050238">
    <property type="entry name" value="DNA_Rep/Repair_Clamp_Loader"/>
</dbReference>
<dbReference type="Gene3D" id="3.40.50.300">
    <property type="entry name" value="P-loop containing nucleotide triphosphate hydrolases"/>
    <property type="match status" value="1"/>
</dbReference>
<dbReference type="InterPro" id="IPR027417">
    <property type="entry name" value="P-loop_NTPase"/>
</dbReference>
<dbReference type="RefSeq" id="WP_092343241.1">
    <property type="nucleotide sequence ID" value="NZ_FLSL01000081.1"/>
</dbReference>
<dbReference type="AlphaFoldDB" id="A0A0S4M1Z7"/>
<dbReference type="Proteomes" id="UP000198651">
    <property type="component" value="Chromosome I"/>
</dbReference>
<accession>A0A0S4M1Z7</accession>
<dbReference type="GO" id="GO:0006261">
    <property type="term" value="P:DNA-templated DNA replication"/>
    <property type="evidence" value="ECO:0007669"/>
    <property type="project" value="TreeGrafter"/>
</dbReference>
<gene>
    <name evidence="1" type="ORF">Ark11_0826</name>
</gene>
<dbReference type="STRING" id="1561003.Ark11_0826"/>
<evidence type="ECO:0000313" key="2">
    <source>
        <dbReference type="Proteomes" id="UP000198651"/>
    </source>
</evidence>
<dbReference type="OrthoDB" id="9811073at2"/>
<name>A0A0S4M1Z7_9BURK</name>
<reference evidence="2" key="1">
    <citation type="submission" date="2015-11" db="EMBL/GenBank/DDBJ databases">
        <authorList>
            <person name="Seth-Smith H.M.B."/>
        </authorList>
    </citation>
    <scope>NUCLEOTIDE SEQUENCE [LARGE SCALE GENOMIC DNA]</scope>
    <source>
        <strain evidence="2">2013Ark11</strain>
    </source>
</reference>
<proteinExistence type="predicted"/>
<dbReference type="PANTHER" id="PTHR11669:SF8">
    <property type="entry name" value="DNA POLYMERASE III SUBUNIT DELTA"/>
    <property type="match status" value="1"/>
</dbReference>